<gene>
    <name evidence="1" type="ORF">pEpSNUABM01_210</name>
</gene>
<name>A0A5J6DBR6_9CAUD</name>
<keyword evidence="2" id="KW-1185">Reference proteome</keyword>
<evidence type="ECO:0000313" key="1">
    <source>
        <dbReference type="EMBL" id="QEQ95036.1"/>
    </source>
</evidence>
<accession>A0A5J6DBR6</accession>
<organism evidence="1 2">
    <name type="scientific">Erwinia phage pEp_SNUABM_01</name>
    <dbReference type="NCBI Taxonomy" id="2601643"/>
    <lineage>
        <taxon>Viruses</taxon>
        <taxon>Duplodnaviria</taxon>
        <taxon>Heunggongvirae</taxon>
        <taxon>Uroviricota</taxon>
        <taxon>Caudoviricetes</taxon>
        <taxon>Vequintavirinae</taxon>
        <taxon>Henunavirus</taxon>
        <taxon>Henunavirus SNUABM01</taxon>
    </lineage>
</organism>
<proteinExistence type="predicted"/>
<sequence>MDAVLMMYTFYESFEFGSNSSTMRTKTWLTNKVDVYTDPQPSLVRLMQKRYGTKYASVNKNTNKLYVRQRVRRATVKYYNQERFRNPEFGYAWVENSALDINLVKEYNDNDDLSWRSGKVHLATS</sequence>
<evidence type="ECO:0000313" key="2">
    <source>
        <dbReference type="Proteomes" id="UP000326545"/>
    </source>
</evidence>
<reference evidence="1 2" key="1">
    <citation type="submission" date="2019-07" db="EMBL/GenBank/DDBJ databases">
        <title>Complete genome sequence of bacteriophages infecting Erwinia pyrifoliae.</title>
        <authorList>
            <person name="Kim S.G."/>
            <person name="Park S.C."/>
        </authorList>
    </citation>
    <scope>NUCLEOTIDE SEQUENCE [LARGE SCALE GENOMIC DNA]</scope>
</reference>
<dbReference type="EMBL" id="MN184887">
    <property type="protein sequence ID" value="QEQ95036.1"/>
    <property type="molecule type" value="Genomic_DNA"/>
</dbReference>
<dbReference type="Proteomes" id="UP000326545">
    <property type="component" value="Segment"/>
</dbReference>
<protein>
    <submittedName>
        <fullName evidence="1">Uncharacterized protein</fullName>
    </submittedName>
</protein>